<feature type="chain" id="PRO_5001648823" description="Mid2 domain-containing protein" evidence="3">
    <location>
        <begin position="21"/>
        <end position="391"/>
    </location>
</feature>
<evidence type="ECO:0000256" key="3">
    <source>
        <dbReference type="SAM" id="SignalP"/>
    </source>
</evidence>
<evidence type="ECO:0000313" key="5">
    <source>
        <dbReference type="Proteomes" id="UP000027222"/>
    </source>
</evidence>
<dbReference type="Proteomes" id="UP000027222">
    <property type="component" value="Unassembled WGS sequence"/>
</dbReference>
<dbReference type="AlphaFoldDB" id="A0A067T346"/>
<name>A0A067T346_GALM3</name>
<proteinExistence type="predicted"/>
<gene>
    <name evidence="4" type="ORF">GALMADRAFT_209907</name>
</gene>
<evidence type="ECO:0008006" key="6">
    <source>
        <dbReference type="Google" id="ProtNLM"/>
    </source>
</evidence>
<keyword evidence="5" id="KW-1185">Reference proteome</keyword>
<evidence type="ECO:0000256" key="2">
    <source>
        <dbReference type="SAM" id="Phobius"/>
    </source>
</evidence>
<dbReference type="OrthoDB" id="3234968at2759"/>
<accession>A0A067T346</accession>
<feature type="signal peptide" evidence="3">
    <location>
        <begin position="1"/>
        <end position="20"/>
    </location>
</feature>
<dbReference type="EMBL" id="KL142376">
    <property type="protein sequence ID" value="KDR77605.1"/>
    <property type="molecule type" value="Genomic_DNA"/>
</dbReference>
<keyword evidence="2" id="KW-0812">Transmembrane</keyword>
<feature type="compositionally biased region" description="Low complexity" evidence="1">
    <location>
        <begin position="312"/>
        <end position="323"/>
    </location>
</feature>
<evidence type="ECO:0000256" key="1">
    <source>
        <dbReference type="SAM" id="MobiDB-lite"/>
    </source>
</evidence>
<keyword evidence="2" id="KW-1133">Transmembrane helix</keyword>
<dbReference type="HOGENOM" id="CLU_773976_0_0_1"/>
<protein>
    <recommendedName>
        <fullName evidence="6">Mid2 domain-containing protein</fullName>
    </recommendedName>
</protein>
<evidence type="ECO:0000313" key="4">
    <source>
        <dbReference type="EMBL" id="KDR77605.1"/>
    </source>
</evidence>
<keyword evidence="3" id="KW-0732">Signal</keyword>
<keyword evidence="2" id="KW-0472">Membrane</keyword>
<sequence length="391" mass="42973">MSLLGLPFLLLFLTFPRSFALTNITIDDQDPLIHYYPAHSDWGQISESADAGGGHMLTSHEGVSMHFMSPLWPYRVTTALQFDDKTPVILDLQDHSVPHGSGQATASSRVVKSFIGTKSTKHTLRVSIPPGDEFAIVDMLIFEVLDPSTSSLTSTTTTQTVTVSTQVTTTAVNTITTSENIPASSKEAVPPNIVSIFSSTTTQPISTPHPSNLDRKVSDTKDKIKTIGMGVGIGLLALLLLLVVWCLYFQRTKRRHTTNRNRGDFVRLEQADRTLWRDTNPATSTRNNDGAEGFRYMAVPLLEQGGYPSARPGPSSQWQPQQGDGFDRQSSVWGHSVHEAPTRNFGYPNTQGQPPPDPPQSSHSSNQRKPGQVVLSWESEQSQPLKFIPII</sequence>
<feature type="transmembrane region" description="Helical" evidence="2">
    <location>
        <begin position="227"/>
        <end position="249"/>
    </location>
</feature>
<organism evidence="4 5">
    <name type="scientific">Galerina marginata (strain CBS 339.88)</name>
    <dbReference type="NCBI Taxonomy" id="685588"/>
    <lineage>
        <taxon>Eukaryota</taxon>
        <taxon>Fungi</taxon>
        <taxon>Dikarya</taxon>
        <taxon>Basidiomycota</taxon>
        <taxon>Agaricomycotina</taxon>
        <taxon>Agaricomycetes</taxon>
        <taxon>Agaricomycetidae</taxon>
        <taxon>Agaricales</taxon>
        <taxon>Agaricineae</taxon>
        <taxon>Strophariaceae</taxon>
        <taxon>Galerina</taxon>
    </lineage>
</organism>
<feature type="region of interest" description="Disordered" evidence="1">
    <location>
        <begin position="304"/>
        <end position="391"/>
    </location>
</feature>
<reference evidence="5" key="1">
    <citation type="journal article" date="2014" name="Proc. Natl. Acad. Sci. U.S.A.">
        <title>Extensive sampling of basidiomycete genomes demonstrates inadequacy of the white-rot/brown-rot paradigm for wood decay fungi.</title>
        <authorList>
            <person name="Riley R."/>
            <person name="Salamov A.A."/>
            <person name="Brown D.W."/>
            <person name="Nagy L.G."/>
            <person name="Floudas D."/>
            <person name="Held B.W."/>
            <person name="Levasseur A."/>
            <person name="Lombard V."/>
            <person name="Morin E."/>
            <person name="Otillar R."/>
            <person name="Lindquist E.A."/>
            <person name="Sun H."/>
            <person name="LaButti K.M."/>
            <person name="Schmutz J."/>
            <person name="Jabbour D."/>
            <person name="Luo H."/>
            <person name="Baker S.E."/>
            <person name="Pisabarro A.G."/>
            <person name="Walton J.D."/>
            <person name="Blanchette R.A."/>
            <person name="Henrissat B."/>
            <person name="Martin F."/>
            <person name="Cullen D."/>
            <person name="Hibbett D.S."/>
            <person name="Grigoriev I.V."/>
        </authorList>
    </citation>
    <scope>NUCLEOTIDE SEQUENCE [LARGE SCALE GENOMIC DNA]</scope>
    <source>
        <strain evidence="5">CBS 339.88</strain>
    </source>
</reference>